<dbReference type="EMBL" id="LS423452">
    <property type="protein sequence ID" value="SPS06161.1"/>
    <property type="molecule type" value="Genomic_DNA"/>
</dbReference>
<dbReference type="AlphaFoldDB" id="A0A2X0SFL1"/>
<keyword evidence="1" id="KW-0472">Membrane</keyword>
<feature type="transmembrane region" description="Helical" evidence="1">
    <location>
        <begin position="6"/>
        <end position="29"/>
    </location>
</feature>
<name>A0A2X0SFL1_9PROT</name>
<sequence>MDIVGITLNLTNTTVSVLVIVAVVLYTWFTQDRDTIDDRDH</sequence>
<keyword evidence="1" id="KW-1133">Transmembrane helix</keyword>
<reference evidence="2" key="1">
    <citation type="submission" date="2018-05" db="EMBL/GenBank/DDBJ databases">
        <authorList>
            <person name="Lanie J.A."/>
            <person name="Ng W.-L."/>
            <person name="Kazmierczak K.M."/>
            <person name="Andrzejewski T.M."/>
            <person name="Davidsen T.M."/>
            <person name="Wayne K.J."/>
            <person name="Tettelin H."/>
            <person name="Glass J.I."/>
            <person name="Rusch D."/>
            <person name="Podicherti R."/>
            <person name="Tsui H.-C.T."/>
            <person name="Winkler M.E."/>
        </authorList>
    </citation>
    <scope>NUCLEOTIDE SEQUENCE</scope>
    <source>
        <strain evidence="2">KNB</strain>
    </source>
</reference>
<gene>
    <name evidence="2" type="ORF">NITFAB_1751</name>
</gene>
<protein>
    <submittedName>
        <fullName evidence="2">Uncharacterized protein</fullName>
    </submittedName>
</protein>
<evidence type="ECO:0000256" key="1">
    <source>
        <dbReference type="SAM" id="Phobius"/>
    </source>
</evidence>
<proteinExistence type="predicted"/>
<accession>A0A2X0SFL1</accession>
<organism evidence="2">
    <name type="scientific">Candidatus Nitrotoga fabula</name>
    <dbReference type="NCBI Taxonomy" id="2182327"/>
    <lineage>
        <taxon>Bacteria</taxon>
        <taxon>Pseudomonadati</taxon>
        <taxon>Pseudomonadota</taxon>
        <taxon>Betaproteobacteria</taxon>
        <taxon>Nitrosomonadales</taxon>
        <taxon>Gallionellaceae</taxon>
        <taxon>Candidatus Nitrotoga</taxon>
    </lineage>
</organism>
<keyword evidence="1" id="KW-0812">Transmembrane</keyword>
<evidence type="ECO:0000313" key="2">
    <source>
        <dbReference type="EMBL" id="SPS06161.1"/>
    </source>
</evidence>